<dbReference type="Proteomes" id="UP000515153">
    <property type="component" value="Unplaced"/>
</dbReference>
<evidence type="ECO:0000313" key="2">
    <source>
        <dbReference type="Proteomes" id="UP000515153"/>
    </source>
</evidence>
<evidence type="ECO:0000256" key="1">
    <source>
        <dbReference type="SAM" id="SignalP"/>
    </source>
</evidence>
<accession>A0A6P8BC68</accession>
<organism evidence="2 3">
    <name type="scientific">Pyricularia grisea</name>
    <name type="common">Crabgrass-specific blast fungus</name>
    <name type="synonym">Magnaporthe grisea</name>
    <dbReference type="NCBI Taxonomy" id="148305"/>
    <lineage>
        <taxon>Eukaryota</taxon>
        <taxon>Fungi</taxon>
        <taxon>Dikarya</taxon>
        <taxon>Ascomycota</taxon>
        <taxon>Pezizomycotina</taxon>
        <taxon>Sordariomycetes</taxon>
        <taxon>Sordariomycetidae</taxon>
        <taxon>Magnaporthales</taxon>
        <taxon>Pyriculariaceae</taxon>
        <taxon>Pyricularia</taxon>
    </lineage>
</organism>
<reference evidence="3" key="2">
    <citation type="submission" date="2019-10" db="EMBL/GenBank/DDBJ databases">
        <authorList>
            <consortium name="NCBI Genome Project"/>
        </authorList>
    </citation>
    <scope>NUCLEOTIDE SEQUENCE</scope>
    <source>
        <strain evidence="3">NI907</strain>
    </source>
</reference>
<dbReference type="KEGG" id="pgri:PgNI_04060"/>
<feature type="signal peptide" evidence="1">
    <location>
        <begin position="1"/>
        <end position="23"/>
    </location>
</feature>
<gene>
    <name evidence="3" type="ORF">PgNI_04060</name>
</gene>
<evidence type="ECO:0000313" key="3">
    <source>
        <dbReference type="RefSeq" id="XP_030984639.1"/>
    </source>
</evidence>
<reference evidence="3" key="1">
    <citation type="journal article" date="2019" name="Mol. Biol. Evol.">
        <title>Blast fungal genomes show frequent chromosomal changes, gene gains and losses, and effector gene turnover.</title>
        <authorList>
            <person name="Gomez Luciano L.B."/>
            <person name="Jason Tsai I."/>
            <person name="Chuma I."/>
            <person name="Tosa Y."/>
            <person name="Chen Y.H."/>
            <person name="Li J.Y."/>
            <person name="Li M.Y."/>
            <person name="Jade Lu M.Y."/>
            <person name="Nakayashiki H."/>
            <person name="Li W.H."/>
        </authorList>
    </citation>
    <scope>NUCLEOTIDE SEQUENCE</scope>
    <source>
        <strain evidence="3">NI907</strain>
    </source>
</reference>
<feature type="chain" id="PRO_5028238408" evidence="1">
    <location>
        <begin position="24"/>
        <end position="123"/>
    </location>
</feature>
<reference evidence="3" key="3">
    <citation type="submission" date="2025-08" db="UniProtKB">
        <authorList>
            <consortium name="RefSeq"/>
        </authorList>
    </citation>
    <scope>IDENTIFICATION</scope>
    <source>
        <strain evidence="3">NI907</strain>
    </source>
</reference>
<keyword evidence="1" id="KW-0732">Signal</keyword>
<protein>
    <submittedName>
        <fullName evidence="3">Uncharacterized protein</fullName>
    </submittedName>
</protein>
<proteinExistence type="predicted"/>
<keyword evidence="2" id="KW-1185">Reference proteome</keyword>
<dbReference type="AlphaFoldDB" id="A0A6P8BC68"/>
<dbReference type="RefSeq" id="XP_030984639.1">
    <property type="nucleotide sequence ID" value="XM_031124112.1"/>
</dbReference>
<name>A0A6P8BC68_PYRGI</name>
<dbReference type="GeneID" id="41959021"/>
<sequence>MLIKKSLIYFSFLAVSLPSSVIADDDNWMLDFDQKDIAKYYRSEYPDQTFYIYGVNVFGNPKLVQKLLYYKKIAERDNGMAYYMFDHSAKAIVAATPIPWNSIGLQKKVAPPTKWISFKGWVS</sequence>